<keyword evidence="5 8" id="KW-0482">Metalloprotease</keyword>
<dbReference type="EC" id="3.4.24.-" evidence="9"/>
<comment type="caution">
    <text evidence="7">Lacks conserved residue(s) required for the propagation of feature annotation.</text>
</comment>
<name>A0AAD9MKT5_RIDPI</name>
<dbReference type="PROSITE" id="PS00022">
    <property type="entry name" value="EGF_1"/>
    <property type="match status" value="1"/>
</dbReference>
<feature type="active site" evidence="8">
    <location>
        <position position="25"/>
    </location>
</feature>
<dbReference type="CDD" id="cd00041">
    <property type="entry name" value="CUB"/>
    <property type="match status" value="1"/>
</dbReference>
<dbReference type="GO" id="GO:0004222">
    <property type="term" value="F:metalloendopeptidase activity"/>
    <property type="evidence" value="ECO:0007669"/>
    <property type="project" value="UniProtKB-UniRule"/>
</dbReference>
<comment type="caution">
    <text evidence="13">The sequence shown here is derived from an EMBL/GenBank/DDBJ whole genome shotgun (WGS) entry which is preliminary data.</text>
</comment>
<comment type="cofactor">
    <cofactor evidence="8 9">
        <name>Zn(2+)</name>
        <dbReference type="ChEBI" id="CHEBI:29105"/>
    </cofactor>
    <text evidence="8 9">Binds 1 zinc ion per subunit.</text>
</comment>
<evidence type="ECO:0000256" key="4">
    <source>
        <dbReference type="ARBA" id="ARBA00022833"/>
    </source>
</evidence>
<keyword evidence="6" id="KW-1015">Disulfide bond</keyword>
<dbReference type="AlphaFoldDB" id="A0AAD9MKT5"/>
<evidence type="ECO:0000256" key="3">
    <source>
        <dbReference type="ARBA" id="ARBA00022801"/>
    </source>
</evidence>
<proteinExistence type="predicted"/>
<keyword evidence="4 8" id="KW-0862">Zinc</keyword>
<sequence length="346" mass="38977">MVDLRPQTVNLQAGCISNFGTPVHEIGHSLGLWHEQQRWDRDDTVHVLVENLDFYRGQFLKLHNSDLSVPYDVGSVMHYGPRAGSSNGRNTMETINPLYQRNMGQRTGLSFLDAKSVNLAYCSGSCSNRLPRPCERDGYQDPNHCYRCRCPEGFSGTYCHEVAPSVNADCGGTVQATSTPQYIQSPGYDTDKHYGNRQQCNWMIKAPANHRVVLTFEDEFGLYCHNEGQCHHWVEVRTGTNLGRQGARFCCYRKPTSVCGARRRRCPLSSGLIGLGGNPNQTIKSPQKDPTTPNPPEKPKLFPQTTKTPTGNKKTQNQKETPQHHNQPFQQKKKTQNTTIFPKKPN</sequence>
<evidence type="ECO:0000256" key="2">
    <source>
        <dbReference type="ARBA" id="ARBA00022723"/>
    </source>
</evidence>
<feature type="compositionally biased region" description="Polar residues" evidence="10">
    <location>
        <begin position="278"/>
        <end position="291"/>
    </location>
</feature>
<dbReference type="GO" id="GO:0008270">
    <property type="term" value="F:zinc ion binding"/>
    <property type="evidence" value="ECO:0007669"/>
    <property type="project" value="UniProtKB-UniRule"/>
</dbReference>
<dbReference type="Proteomes" id="UP001209878">
    <property type="component" value="Unassembled WGS sequence"/>
</dbReference>
<feature type="binding site" evidence="8">
    <location>
        <position position="24"/>
    </location>
    <ligand>
        <name>Zn(2+)</name>
        <dbReference type="ChEBI" id="CHEBI:29105"/>
        <note>catalytic</note>
    </ligand>
</feature>
<evidence type="ECO:0000256" key="5">
    <source>
        <dbReference type="ARBA" id="ARBA00023049"/>
    </source>
</evidence>
<dbReference type="Gene3D" id="2.60.120.290">
    <property type="entry name" value="Spermadhesin, CUB domain"/>
    <property type="match status" value="1"/>
</dbReference>
<dbReference type="InterPro" id="IPR035914">
    <property type="entry name" value="Sperma_CUB_dom_sf"/>
</dbReference>
<gene>
    <name evidence="13" type="ORF">NP493_6938g00000</name>
</gene>
<dbReference type="Gene3D" id="3.40.390.10">
    <property type="entry name" value="Collagenase (Catalytic Domain)"/>
    <property type="match status" value="1"/>
</dbReference>
<evidence type="ECO:0000256" key="8">
    <source>
        <dbReference type="PROSITE-ProRule" id="PRU01211"/>
    </source>
</evidence>
<feature type="region of interest" description="Disordered" evidence="10">
    <location>
        <begin position="270"/>
        <end position="346"/>
    </location>
</feature>
<dbReference type="InterPro" id="IPR000859">
    <property type="entry name" value="CUB_dom"/>
</dbReference>
<evidence type="ECO:0000313" key="13">
    <source>
        <dbReference type="EMBL" id="KAK2138922.1"/>
    </source>
</evidence>
<dbReference type="PANTHER" id="PTHR10127">
    <property type="entry name" value="DISCOIDIN, CUB, EGF, LAMININ , AND ZINC METALLOPROTEASE DOMAIN CONTAINING"/>
    <property type="match status" value="1"/>
</dbReference>
<dbReference type="InterPro" id="IPR001506">
    <property type="entry name" value="Peptidase_M12A"/>
</dbReference>
<dbReference type="Pfam" id="PF00431">
    <property type="entry name" value="CUB"/>
    <property type="match status" value="1"/>
</dbReference>
<keyword evidence="3 8" id="KW-0378">Hydrolase</keyword>
<feature type="binding site" evidence="8">
    <location>
        <position position="34"/>
    </location>
    <ligand>
        <name>Zn(2+)</name>
        <dbReference type="ChEBI" id="CHEBI:29105"/>
        <note>catalytic</note>
    </ligand>
</feature>
<dbReference type="InterPro" id="IPR024079">
    <property type="entry name" value="MetalloPept_cat_dom_sf"/>
</dbReference>
<dbReference type="InterPro" id="IPR000742">
    <property type="entry name" value="EGF"/>
</dbReference>
<evidence type="ECO:0000256" key="7">
    <source>
        <dbReference type="PROSITE-ProRule" id="PRU00059"/>
    </source>
</evidence>
<feature type="binding site" evidence="8">
    <location>
        <position position="28"/>
    </location>
    <ligand>
        <name>Zn(2+)</name>
        <dbReference type="ChEBI" id="CHEBI:29105"/>
        <note>catalytic</note>
    </ligand>
</feature>
<dbReference type="GO" id="GO:0006508">
    <property type="term" value="P:proteolysis"/>
    <property type="evidence" value="ECO:0007669"/>
    <property type="project" value="UniProtKB-KW"/>
</dbReference>
<evidence type="ECO:0000313" key="14">
    <source>
        <dbReference type="Proteomes" id="UP001209878"/>
    </source>
</evidence>
<feature type="domain" description="Peptidase M12A" evidence="12">
    <location>
        <begin position="1"/>
        <end position="123"/>
    </location>
</feature>
<dbReference type="EMBL" id="JAODUO010006925">
    <property type="protein sequence ID" value="KAK2138922.1"/>
    <property type="molecule type" value="Genomic_DNA"/>
</dbReference>
<dbReference type="PANTHER" id="PTHR10127:SF780">
    <property type="entry name" value="METALLOENDOPEPTIDASE"/>
    <property type="match status" value="1"/>
</dbReference>
<evidence type="ECO:0000259" key="11">
    <source>
        <dbReference type="PROSITE" id="PS01180"/>
    </source>
</evidence>
<dbReference type="PROSITE" id="PS01180">
    <property type="entry name" value="CUB"/>
    <property type="match status" value="1"/>
</dbReference>
<keyword evidence="2 8" id="KW-0479">Metal-binding</keyword>
<dbReference type="SUPFAM" id="SSF49854">
    <property type="entry name" value="Spermadhesin, CUB domain"/>
    <property type="match status" value="1"/>
</dbReference>
<evidence type="ECO:0000256" key="10">
    <source>
        <dbReference type="SAM" id="MobiDB-lite"/>
    </source>
</evidence>
<dbReference type="PROSITE" id="PS51864">
    <property type="entry name" value="ASTACIN"/>
    <property type="match status" value="1"/>
</dbReference>
<evidence type="ECO:0000259" key="12">
    <source>
        <dbReference type="PROSITE" id="PS51864"/>
    </source>
</evidence>
<keyword evidence="1 8" id="KW-0645">Protease</keyword>
<dbReference type="Pfam" id="PF01400">
    <property type="entry name" value="Astacin"/>
    <property type="match status" value="1"/>
</dbReference>
<keyword evidence="14" id="KW-1185">Reference proteome</keyword>
<dbReference type="SUPFAM" id="SSF55486">
    <property type="entry name" value="Metalloproteases ('zincins'), catalytic domain"/>
    <property type="match status" value="1"/>
</dbReference>
<feature type="compositionally biased region" description="Polar residues" evidence="10">
    <location>
        <begin position="303"/>
        <end position="340"/>
    </location>
</feature>
<evidence type="ECO:0000256" key="6">
    <source>
        <dbReference type="ARBA" id="ARBA00023157"/>
    </source>
</evidence>
<dbReference type="SMART" id="SM00042">
    <property type="entry name" value="CUB"/>
    <property type="match status" value="1"/>
</dbReference>
<evidence type="ECO:0000256" key="1">
    <source>
        <dbReference type="ARBA" id="ARBA00022670"/>
    </source>
</evidence>
<evidence type="ECO:0000256" key="9">
    <source>
        <dbReference type="RuleBase" id="RU361183"/>
    </source>
</evidence>
<accession>A0AAD9MKT5</accession>
<dbReference type="PRINTS" id="PR00480">
    <property type="entry name" value="ASTACIN"/>
</dbReference>
<protein>
    <recommendedName>
        <fullName evidence="9">Metalloendopeptidase</fullName>
        <ecNumber evidence="9">3.4.24.-</ecNumber>
    </recommendedName>
</protein>
<feature type="domain" description="CUB" evidence="11">
    <location>
        <begin position="170"/>
        <end position="270"/>
    </location>
</feature>
<reference evidence="13" key="1">
    <citation type="journal article" date="2023" name="Mol. Biol. Evol.">
        <title>Third-Generation Sequencing Reveals the Adaptive Role of the Epigenome in Three Deep-Sea Polychaetes.</title>
        <authorList>
            <person name="Perez M."/>
            <person name="Aroh O."/>
            <person name="Sun Y."/>
            <person name="Lan Y."/>
            <person name="Juniper S.K."/>
            <person name="Young C.R."/>
            <person name="Angers B."/>
            <person name="Qian P.Y."/>
        </authorList>
    </citation>
    <scope>NUCLEOTIDE SEQUENCE</scope>
    <source>
        <strain evidence="13">R07B-5</strain>
    </source>
</reference>
<dbReference type="PROSITE" id="PS01186">
    <property type="entry name" value="EGF_2"/>
    <property type="match status" value="1"/>
</dbReference>
<organism evidence="13 14">
    <name type="scientific">Ridgeia piscesae</name>
    <name type="common">Tubeworm</name>
    <dbReference type="NCBI Taxonomy" id="27915"/>
    <lineage>
        <taxon>Eukaryota</taxon>
        <taxon>Metazoa</taxon>
        <taxon>Spiralia</taxon>
        <taxon>Lophotrochozoa</taxon>
        <taxon>Annelida</taxon>
        <taxon>Polychaeta</taxon>
        <taxon>Sedentaria</taxon>
        <taxon>Canalipalpata</taxon>
        <taxon>Sabellida</taxon>
        <taxon>Siboglinidae</taxon>
        <taxon>Ridgeia</taxon>
    </lineage>
</organism>